<evidence type="ECO:0000313" key="3">
    <source>
        <dbReference type="Proteomes" id="UP000229847"/>
    </source>
</evidence>
<proteinExistence type="predicted"/>
<keyword evidence="1" id="KW-1133">Transmembrane helix</keyword>
<feature type="transmembrane region" description="Helical" evidence="1">
    <location>
        <begin position="42"/>
        <end position="63"/>
    </location>
</feature>
<gene>
    <name evidence="2" type="ORF">COX03_01005</name>
</gene>
<keyword evidence="1" id="KW-0812">Transmembrane</keyword>
<feature type="transmembrane region" description="Helical" evidence="1">
    <location>
        <begin position="12"/>
        <end position="36"/>
    </location>
</feature>
<sequence>MSGFSVGERKVLSGFFQTIAAGWFGAGVITTTFIRPEKGGDLIYNLIVGIGLTLASLKIALGFSKKQKW</sequence>
<accession>A0A2H0BLB8</accession>
<keyword evidence="1" id="KW-0472">Membrane</keyword>
<evidence type="ECO:0000256" key="1">
    <source>
        <dbReference type="SAM" id="Phobius"/>
    </source>
</evidence>
<dbReference type="EMBL" id="PCSW01000030">
    <property type="protein sequence ID" value="PIP57830.1"/>
    <property type="molecule type" value="Genomic_DNA"/>
</dbReference>
<evidence type="ECO:0000313" key="2">
    <source>
        <dbReference type="EMBL" id="PIP57830.1"/>
    </source>
</evidence>
<dbReference type="Proteomes" id="UP000229847">
    <property type="component" value="Unassembled WGS sequence"/>
</dbReference>
<dbReference type="AlphaFoldDB" id="A0A2H0BLB8"/>
<reference evidence="2 3" key="1">
    <citation type="submission" date="2017-09" db="EMBL/GenBank/DDBJ databases">
        <title>Depth-based differentiation of microbial function through sediment-hosted aquifers and enrichment of novel symbionts in the deep terrestrial subsurface.</title>
        <authorList>
            <person name="Probst A.J."/>
            <person name="Ladd B."/>
            <person name="Jarett J.K."/>
            <person name="Geller-Mcgrath D.E."/>
            <person name="Sieber C.M."/>
            <person name="Emerson J.B."/>
            <person name="Anantharaman K."/>
            <person name="Thomas B.C."/>
            <person name="Malmstrom R."/>
            <person name="Stieglmeier M."/>
            <person name="Klingl A."/>
            <person name="Woyke T."/>
            <person name="Ryan C.M."/>
            <person name="Banfield J.F."/>
        </authorList>
    </citation>
    <scope>NUCLEOTIDE SEQUENCE [LARGE SCALE GENOMIC DNA]</scope>
    <source>
        <strain evidence="2">CG22_combo_CG10-13_8_21_14_all_39_10</strain>
    </source>
</reference>
<comment type="caution">
    <text evidence="2">The sequence shown here is derived from an EMBL/GenBank/DDBJ whole genome shotgun (WGS) entry which is preliminary data.</text>
</comment>
<organism evidence="2 3">
    <name type="scientific">Candidatus Woesebacteria bacterium CG22_combo_CG10-13_8_21_14_all_39_10</name>
    <dbReference type="NCBI Taxonomy" id="1975059"/>
    <lineage>
        <taxon>Bacteria</taxon>
        <taxon>Candidatus Woeseibacteriota</taxon>
    </lineage>
</organism>
<name>A0A2H0BLB8_9BACT</name>
<protein>
    <submittedName>
        <fullName evidence="2">Uncharacterized protein</fullName>
    </submittedName>
</protein>